<gene>
    <name evidence="1" type="ORF">BJ212DRAFT_6355</name>
</gene>
<sequence length="144" mass="16240">MSYTDLSNFSVLYYALWQKQDHSVVRQGLKCNVIDVEGYDKMRPFTFDAVDLSRYPSAMLPNGATSMLIRSEYELFFNNASNIERNFIVHGSAGIGKTNFLGYVLIRRLLARQPVTYQSRTASTVLYSNAKTCGISSTARTKTP</sequence>
<organism evidence="1 2">
    <name type="scientific">Suillus subaureus</name>
    <dbReference type="NCBI Taxonomy" id="48587"/>
    <lineage>
        <taxon>Eukaryota</taxon>
        <taxon>Fungi</taxon>
        <taxon>Dikarya</taxon>
        <taxon>Basidiomycota</taxon>
        <taxon>Agaricomycotina</taxon>
        <taxon>Agaricomycetes</taxon>
        <taxon>Agaricomycetidae</taxon>
        <taxon>Boletales</taxon>
        <taxon>Suillineae</taxon>
        <taxon>Suillaceae</taxon>
        <taxon>Suillus</taxon>
    </lineage>
</organism>
<dbReference type="Proteomes" id="UP000807769">
    <property type="component" value="Unassembled WGS sequence"/>
</dbReference>
<comment type="caution">
    <text evidence="1">The sequence shown here is derived from an EMBL/GenBank/DDBJ whole genome shotgun (WGS) entry which is preliminary data.</text>
</comment>
<dbReference type="RefSeq" id="XP_041199645.1">
    <property type="nucleotide sequence ID" value="XM_041343711.1"/>
</dbReference>
<accession>A0A9P7JJU8</accession>
<keyword evidence="2" id="KW-1185">Reference proteome</keyword>
<dbReference type="GeneID" id="64637727"/>
<dbReference type="EMBL" id="JABBWG010000001">
    <property type="protein sequence ID" value="KAG1826798.1"/>
    <property type="molecule type" value="Genomic_DNA"/>
</dbReference>
<evidence type="ECO:0000313" key="2">
    <source>
        <dbReference type="Proteomes" id="UP000807769"/>
    </source>
</evidence>
<dbReference type="AlphaFoldDB" id="A0A9P7JJU8"/>
<name>A0A9P7JJU8_9AGAM</name>
<dbReference type="OrthoDB" id="2692783at2759"/>
<proteinExistence type="predicted"/>
<protein>
    <submittedName>
        <fullName evidence="1">Uncharacterized protein</fullName>
    </submittedName>
</protein>
<evidence type="ECO:0000313" key="1">
    <source>
        <dbReference type="EMBL" id="KAG1826798.1"/>
    </source>
</evidence>
<reference evidence="1" key="1">
    <citation type="journal article" date="2020" name="New Phytol.">
        <title>Comparative genomics reveals dynamic genome evolution in host specialist ectomycorrhizal fungi.</title>
        <authorList>
            <person name="Lofgren L.A."/>
            <person name="Nguyen N.H."/>
            <person name="Vilgalys R."/>
            <person name="Ruytinx J."/>
            <person name="Liao H.L."/>
            <person name="Branco S."/>
            <person name="Kuo A."/>
            <person name="LaButti K."/>
            <person name="Lipzen A."/>
            <person name="Andreopoulos W."/>
            <person name="Pangilinan J."/>
            <person name="Riley R."/>
            <person name="Hundley H."/>
            <person name="Na H."/>
            <person name="Barry K."/>
            <person name="Grigoriev I.V."/>
            <person name="Stajich J.E."/>
            <person name="Kennedy P.G."/>
        </authorList>
    </citation>
    <scope>NUCLEOTIDE SEQUENCE</scope>
    <source>
        <strain evidence="1">MN1</strain>
    </source>
</reference>